<evidence type="ECO:0000256" key="3">
    <source>
        <dbReference type="ARBA" id="ARBA00022553"/>
    </source>
</evidence>
<evidence type="ECO:0000256" key="1">
    <source>
        <dbReference type="ARBA" id="ARBA00005179"/>
    </source>
</evidence>
<feature type="domain" description="Carrier" evidence="7">
    <location>
        <begin position="1700"/>
        <end position="1775"/>
    </location>
</feature>
<feature type="domain" description="PKS/mFAS DH" evidence="9">
    <location>
        <begin position="1320"/>
        <end position="1628"/>
    </location>
</feature>
<dbReference type="Pfam" id="PF02801">
    <property type="entry name" value="Ketoacyl-synt_C"/>
    <property type="match status" value="1"/>
</dbReference>
<dbReference type="InterPro" id="IPR049551">
    <property type="entry name" value="PKS_DH_C"/>
</dbReference>
<dbReference type="CDD" id="cd00833">
    <property type="entry name" value="PKS"/>
    <property type="match status" value="1"/>
</dbReference>
<dbReference type="PANTHER" id="PTHR43775:SF24">
    <property type="entry name" value="NON-REDUCING POLYKETIDE SYNTHASE APTA-RELATED"/>
    <property type="match status" value="1"/>
</dbReference>
<dbReference type="InterPro" id="IPR050091">
    <property type="entry name" value="PKS_NRPS_Biosynth_Enz"/>
</dbReference>
<dbReference type="PANTHER" id="PTHR43775">
    <property type="entry name" value="FATTY ACID SYNTHASE"/>
    <property type="match status" value="1"/>
</dbReference>
<proteinExistence type="predicted"/>
<organism evidence="10 11">
    <name type="scientific">Penicillium cataractarum</name>
    <dbReference type="NCBI Taxonomy" id="2100454"/>
    <lineage>
        <taxon>Eukaryota</taxon>
        <taxon>Fungi</taxon>
        <taxon>Dikarya</taxon>
        <taxon>Ascomycota</taxon>
        <taxon>Pezizomycotina</taxon>
        <taxon>Eurotiomycetes</taxon>
        <taxon>Eurotiomycetidae</taxon>
        <taxon>Eurotiales</taxon>
        <taxon>Aspergillaceae</taxon>
        <taxon>Penicillium</taxon>
    </lineage>
</organism>
<dbReference type="InterPro" id="IPR014031">
    <property type="entry name" value="Ketoacyl_synth_C"/>
</dbReference>
<feature type="region of interest" description="C-terminal hotdog fold" evidence="5">
    <location>
        <begin position="1482"/>
        <end position="1628"/>
    </location>
</feature>
<reference evidence="10" key="1">
    <citation type="submission" date="2022-11" db="EMBL/GenBank/DDBJ databases">
        <authorList>
            <person name="Petersen C."/>
        </authorList>
    </citation>
    <scope>NUCLEOTIDE SEQUENCE</scope>
    <source>
        <strain evidence="10">IBT 29864</strain>
    </source>
</reference>
<dbReference type="Pfam" id="PF00550">
    <property type="entry name" value="PP-binding"/>
    <property type="match status" value="1"/>
</dbReference>
<dbReference type="GO" id="GO:0044550">
    <property type="term" value="P:secondary metabolite biosynthetic process"/>
    <property type="evidence" value="ECO:0007669"/>
    <property type="project" value="TreeGrafter"/>
</dbReference>
<dbReference type="InterPro" id="IPR049900">
    <property type="entry name" value="PKS_mFAS_DH"/>
</dbReference>
<dbReference type="Pfam" id="PF22621">
    <property type="entry name" value="CurL-like_PKS_C"/>
    <property type="match status" value="1"/>
</dbReference>
<dbReference type="PROSITE" id="PS50075">
    <property type="entry name" value="CARRIER"/>
    <property type="match status" value="1"/>
</dbReference>
<dbReference type="NCBIfam" id="TIGR04532">
    <property type="entry name" value="PT_fungal_PKS"/>
    <property type="match status" value="1"/>
</dbReference>
<feature type="active site" description="Proton acceptor; for dehydratase activity" evidence="5">
    <location>
        <position position="1352"/>
    </location>
</feature>
<feature type="region of interest" description="Disordered" evidence="6">
    <location>
        <begin position="1666"/>
        <end position="1703"/>
    </location>
</feature>
<evidence type="ECO:0000256" key="4">
    <source>
        <dbReference type="ARBA" id="ARBA00022679"/>
    </source>
</evidence>
<dbReference type="Pfam" id="PF00109">
    <property type="entry name" value="ketoacyl-synt"/>
    <property type="match status" value="1"/>
</dbReference>
<sequence length="1775" mass="193818">METPSSLSTETMNRLSSRLAFFGNDFPSGNIPDLFRRLHRWSMDKKFHILALFMEECVATIHQEISQLSQEIPPQLASVQNIVSLVDGWETSRLTPVGGAVETALLCILQVGMLIGHYQATDQDYDLGDTGTTLSGLSVGLLSAAAVAISTSISDLAHYGVDSVRIAFRMGIHVDRVSQSLEAQEPDSNPKTWAYVVTGVSAETVQQELDRFNKETVCPELMKVFISAADANSISVTGPPSRLINAFHHSPVLRYSKHMALPVYNGLCHASHLYTARDVQEIVTIPAEMASASVHIPVLSAETGKALQATRSKQLWDGVVTEILTGGIYLDNLTAGLIREFSMLESLEIEIVTLRTSLIAQGLLSSIQSNLPDVAIRKRDIVDWSLMEEPELFPSEPRSSRQSKLAIVGISCRLPGGANDLELFWKLIEEGRDVHTRIPADRFDVDTHYDPTGEIPNTTQTPFGNFIDKPGMFDANFFNMSPREAEQTDPMHRLALVTAYEALEMAGYSPNRTPSTSLRRVGTYFGQASDDWRELNAGMNIGTYAVPGGERAFANGRIQYFFKFSGPCFNMDTACSSGLAAVNAACSALWAGEADTVIAGGLNVITNPDNFAMLCKGHFLSKTGQCKVWDKDADGYCRADGIGAVVIKRLEDAVADNDNVIATIDAAFTNQSADAISITHPHAGAQKENYQQVMQAAGISPVAVSYVELHGTGTQAGDSVESESVVDVFANAKLRRQVPLLMASVKSNIGHGEAAAGIASLIKVLLMYQKNMIPPHVGIKTEINPVVAKNLERGNAALALEMTPWPRVSDIKRFALVNSFGAHGGNTTMLLEDAPRHVRTGSDPRPTHVITLSAKSKISLRGNIEAMISYLNENPETDLGDLAYTTCARRIHHHTRVTFAASSIGQVKRLLEDIVAANTVNTLRPVTTSSASVPFTFTGQGAFYSGVGSNLYETFPAYRSVVDELDHLVQCLGFSSVVPAIAGTLEDEKSGSPVLTQLAILISQIALVRFWGHLGVHPSVVIGHSLGEYAALVAADVLSAADAIFLVGKRAQLLQDSCQLGSHSMLAVRASVEHIKKAMPTDMVYEISCMNARESSVLGSSESNIQQIQALLEKADVKCTHLDVPFAFHTAQMEAILEVFEQVAQQVTFRTPSVPILSPLLADGIFDGKTVNAKYLCRATREPVRFFEALDAGRELGVVPENATFIEIGPHPVNGSFIKSLLPQARILPSLRKNENNFTTLASSLAALHNDGLPIEWNSYFRPFEKCHFLLSLPKYCWNEKNYWIQYTGTWTLDKAYPQGTRPAAVSSSLGSALRTSSVHRITSESVNDTTATLTVVSDIMDPEFRAAVNGHQMNGYGVATSSLWGDISMTIGEYLYKKLAPQTREVHMDVSNLEVLHAQVAHTDKSRAQLLQIEATLDLESNEMPIQWFNVSSDGERAAEAYASATVKFTDAAEWRWEWDRLTHLVNARIESLLAMALDGTANRLSRNMVYNLFKYVVDYSDHYRGMQSVVLHEMEACSEIVLNPDRHGTWHTPPHWIDSIFHIGGFVLNGSDASNTKDYFYVTPGWGSCRIIRPLEAGGRYRSYVRMAPIEEKNMYAGDVYVLQDGVIIAMMSEMKFRRVPRVLMNQFFSPSDTTSSKTAVPATVPTVQPKVVSASPSVPTSTVDQVILSPSSEGAAAPQKTNESSAPVSAKSTPPASSDSPIVTDCLKIIARETGLNPNELTDTASFVELGVDSLMSLVLSEKFKVELNLDVKSSVFIECPNIGELKGWLDQ</sequence>
<accession>A0A9W9SNQ1</accession>
<feature type="region of interest" description="N-terminal hotdog fold" evidence="5">
    <location>
        <begin position="1320"/>
        <end position="1455"/>
    </location>
</feature>
<dbReference type="PROSITE" id="PS52019">
    <property type="entry name" value="PKS_MFAS_DH"/>
    <property type="match status" value="1"/>
</dbReference>
<dbReference type="EMBL" id="JAPZBS010000002">
    <property type="protein sequence ID" value="KAJ5381786.1"/>
    <property type="molecule type" value="Genomic_DNA"/>
</dbReference>
<dbReference type="FunFam" id="3.10.129.110:FF:000001">
    <property type="entry name" value="Sterigmatocystin biosynthesis polyketide synthase"/>
    <property type="match status" value="1"/>
</dbReference>
<dbReference type="SUPFAM" id="SSF53901">
    <property type="entry name" value="Thiolase-like"/>
    <property type="match status" value="1"/>
</dbReference>
<dbReference type="InterPro" id="IPR016039">
    <property type="entry name" value="Thiolase-like"/>
</dbReference>
<keyword evidence="3" id="KW-0597">Phosphoprotein</keyword>
<evidence type="ECO:0000313" key="11">
    <source>
        <dbReference type="Proteomes" id="UP001147782"/>
    </source>
</evidence>
<dbReference type="Gene3D" id="3.40.366.10">
    <property type="entry name" value="Malonyl-Coenzyme A Acyl Carrier Protein, domain 2"/>
    <property type="match status" value="2"/>
</dbReference>
<dbReference type="Pfam" id="PF14765">
    <property type="entry name" value="PS-DH"/>
    <property type="match status" value="1"/>
</dbReference>
<dbReference type="FunFam" id="1.10.1200.10:FF:000011">
    <property type="entry name" value="Sterigmatocystin biosynthesis polyketide synthase"/>
    <property type="match status" value="1"/>
</dbReference>
<dbReference type="InterPro" id="IPR030918">
    <property type="entry name" value="PT_fungal_PKS"/>
</dbReference>
<dbReference type="SMART" id="SM00827">
    <property type="entry name" value="PKS_AT"/>
    <property type="match status" value="1"/>
</dbReference>
<keyword evidence="4" id="KW-0808">Transferase</keyword>
<dbReference type="Proteomes" id="UP001147782">
    <property type="component" value="Unassembled WGS sequence"/>
</dbReference>
<dbReference type="Gene3D" id="3.40.47.10">
    <property type="match status" value="1"/>
</dbReference>
<dbReference type="InterPro" id="IPR009081">
    <property type="entry name" value="PP-bd_ACP"/>
</dbReference>
<dbReference type="SUPFAM" id="SSF47336">
    <property type="entry name" value="ACP-like"/>
    <property type="match status" value="1"/>
</dbReference>
<dbReference type="SMART" id="SM00825">
    <property type="entry name" value="PKS_KS"/>
    <property type="match status" value="1"/>
</dbReference>
<dbReference type="InterPro" id="IPR036736">
    <property type="entry name" value="ACP-like_sf"/>
</dbReference>
<feature type="active site" description="Proton donor; for dehydratase activity" evidence="5">
    <location>
        <position position="1540"/>
    </location>
</feature>
<feature type="compositionally biased region" description="Polar residues" evidence="6">
    <location>
        <begin position="1682"/>
        <end position="1703"/>
    </location>
</feature>
<dbReference type="GO" id="GO:0004315">
    <property type="term" value="F:3-oxoacyl-[acyl-carrier-protein] synthase activity"/>
    <property type="evidence" value="ECO:0007669"/>
    <property type="project" value="InterPro"/>
</dbReference>
<protein>
    <submittedName>
        <fullName evidence="10">Type I Iterative PKS</fullName>
    </submittedName>
</protein>
<dbReference type="Gene3D" id="1.10.1200.10">
    <property type="entry name" value="ACP-like"/>
    <property type="match status" value="1"/>
</dbReference>
<dbReference type="InterPro" id="IPR020841">
    <property type="entry name" value="PKS_Beta-ketoAc_synthase_dom"/>
</dbReference>
<dbReference type="GO" id="GO:0004312">
    <property type="term" value="F:fatty acid synthase activity"/>
    <property type="evidence" value="ECO:0007669"/>
    <property type="project" value="TreeGrafter"/>
</dbReference>
<comment type="pathway">
    <text evidence="1">Secondary metabolite biosynthesis.</text>
</comment>
<keyword evidence="2" id="KW-0596">Phosphopantetheine</keyword>
<dbReference type="InterPro" id="IPR016035">
    <property type="entry name" value="Acyl_Trfase/lysoPLipase"/>
</dbReference>
<evidence type="ECO:0000259" key="7">
    <source>
        <dbReference type="PROSITE" id="PS50075"/>
    </source>
</evidence>
<dbReference type="RefSeq" id="XP_056559357.1">
    <property type="nucleotide sequence ID" value="XM_056697145.1"/>
</dbReference>
<dbReference type="InterPro" id="IPR014030">
    <property type="entry name" value="Ketoacyl_synth_N"/>
</dbReference>
<evidence type="ECO:0000259" key="8">
    <source>
        <dbReference type="PROSITE" id="PS52004"/>
    </source>
</evidence>
<reference evidence="10" key="2">
    <citation type="journal article" date="2023" name="IMA Fungus">
        <title>Comparative genomic study of the Penicillium genus elucidates a diverse pangenome and 15 lateral gene transfer events.</title>
        <authorList>
            <person name="Petersen C."/>
            <person name="Sorensen T."/>
            <person name="Nielsen M.R."/>
            <person name="Sondergaard T.E."/>
            <person name="Sorensen J.L."/>
            <person name="Fitzpatrick D.A."/>
            <person name="Frisvad J.C."/>
            <person name="Nielsen K.L."/>
        </authorList>
    </citation>
    <scope>NUCLEOTIDE SEQUENCE</scope>
    <source>
        <strain evidence="10">IBT 29864</strain>
    </source>
</reference>
<dbReference type="GO" id="GO:0006633">
    <property type="term" value="P:fatty acid biosynthetic process"/>
    <property type="evidence" value="ECO:0007669"/>
    <property type="project" value="InterPro"/>
</dbReference>
<evidence type="ECO:0000259" key="9">
    <source>
        <dbReference type="PROSITE" id="PS52019"/>
    </source>
</evidence>
<dbReference type="OrthoDB" id="329835at2759"/>
<comment type="caution">
    <text evidence="10">The sequence shown here is derived from an EMBL/GenBank/DDBJ whole genome shotgun (WGS) entry which is preliminary data.</text>
</comment>
<dbReference type="PROSITE" id="PS00606">
    <property type="entry name" value="KS3_1"/>
    <property type="match status" value="1"/>
</dbReference>
<dbReference type="InterPro" id="IPR001227">
    <property type="entry name" value="Ac_transferase_dom_sf"/>
</dbReference>
<dbReference type="Gene3D" id="3.10.129.110">
    <property type="entry name" value="Polyketide synthase dehydratase"/>
    <property type="match status" value="1"/>
</dbReference>
<dbReference type="FunFam" id="3.40.366.10:FF:000017">
    <property type="entry name" value="Non-reducing polyketide synthase aptA"/>
    <property type="match status" value="1"/>
</dbReference>
<evidence type="ECO:0000256" key="5">
    <source>
        <dbReference type="PROSITE-ProRule" id="PRU01363"/>
    </source>
</evidence>
<dbReference type="Gene3D" id="3.30.70.3290">
    <property type="match status" value="1"/>
</dbReference>
<dbReference type="GeneID" id="81436322"/>
<evidence type="ECO:0000256" key="2">
    <source>
        <dbReference type="ARBA" id="ARBA00022450"/>
    </source>
</evidence>
<dbReference type="InterPro" id="IPR014043">
    <property type="entry name" value="Acyl_transferase_dom"/>
</dbReference>
<gene>
    <name evidence="10" type="ORF">N7496_004214</name>
</gene>
<dbReference type="SUPFAM" id="SSF52151">
    <property type="entry name" value="FabD/lysophospholipase-like"/>
    <property type="match status" value="1"/>
</dbReference>
<feature type="domain" description="Ketosynthase family 3 (KS3)" evidence="8">
    <location>
        <begin position="402"/>
        <end position="833"/>
    </location>
</feature>
<dbReference type="Pfam" id="PF00698">
    <property type="entry name" value="Acyl_transf_1"/>
    <property type="match status" value="1"/>
</dbReference>
<dbReference type="Pfam" id="PF16073">
    <property type="entry name" value="SAT"/>
    <property type="match status" value="1"/>
</dbReference>
<dbReference type="InterPro" id="IPR032088">
    <property type="entry name" value="SAT"/>
</dbReference>
<dbReference type="InterPro" id="IPR042104">
    <property type="entry name" value="PKS_dehydratase_sf"/>
</dbReference>
<keyword evidence="11" id="KW-1185">Reference proteome</keyword>
<name>A0A9W9SNQ1_9EURO</name>
<dbReference type="InterPro" id="IPR018201">
    <property type="entry name" value="Ketoacyl_synth_AS"/>
</dbReference>
<dbReference type="PROSITE" id="PS52004">
    <property type="entry name" value="KS3_2"/>
    <property type="match status" value="1"/>
</dbReference>
<evidence type="ECO:0000256" key="6">
    <source>
        <dbReference type="SAM" id="MobiDB-lite"/>
    </source>
</evidence>
<evidence type="ECO:0000313" key="10">
    <source>
        <dbReference type="EMBL" id="KAJ5381786.1"/>
    </source>
</evidence>